<keyword evidence="6" id="KW-0418">Kinase</keyword>
<keyword evidence="13" id="KW-1185">Reference proteome</keyword>
<comment type="caution">
    <text evidence="12">The sequence shown here is derived from an EMBL/GenBank/DDBJ whole genome shotgun (WGS) entry which is preliminary data.</text>
</comment>
<dbReference type="SMART" id="SM00387">
    <property type="entry name" value="HATPase_c"/>
    <property type="match status" value="1"/>
</dbReference>
<reference evidence="12 13" key="1">
    <citation type="submission" date="2011-08" db="EMBL/GenBank/DDBJ databases">
        <title>The Genome Sequence of Clostridium hathewayi WAL-18680.</title>
        <authorList>
            <consortium name="The Broad Institute Genome Sequencing Platform"/>
            <person name="Earl A."/>
            <person name="Ward D."/>
            <person name="Feldgarden M."/>
            <person name="Gevers D."/>
            <person name="Finegold S.M."/>
            <person name="Summanen P.H."/>
            <person name="Molitoris D.R."/>
            <person name="Song M."/>
            <person name="Daigneault M."/>
            <person name="Allen-Vercoe E."/>
            <person name="Young S.K."/>
            <person name="Zeng Q."/>
            <person name="Gargeya S."/>
            <person name="Fitzgerald M."/>
            <person name="Haas B."/>
            <person name="Abouelleil A."/>
            <person name="Alvarado L."/>
            <person name="Arachchi H.M."/>
            <person name="Berlin A."/>
            <person name="Brown A."/>
            <person name="Chapman S.B."/>
            <person name="Chen Z."/>
            <person name="Dunbar C."/>
            <person name="Freedman E."/>
            <person name="Gearin G."/>
            <person name="Gellesch M."/>
            <person name="Goldberg J."/>
            <person name="Griggs A."/>
            <person name="Gujja S."/>
            <person name="Heiman D."/>
            <person name="Howarth C."/>
            <person name="Larson L."/>
            <person name="Lui A."/>
            <person name="MacDonald P.J.P."/>
            <person name="Montmayeur A."/>
            <person name="Murphy C."/>
            <person name="Neiman D."/>
            <person name="Pearson M."/>
            <person name="Priest M."/>
            <person name="Roberts A."/>
            <person name="Saif S."/>
            <person name="Shea T."/>
            <person name="Shenoy N."/>
            <person name="Sisk P."/>
            <person name="Stolte C."/>
            <person name="Sykes S."/>
            <person name="Wortman J."/>
            <person name="Nusbaum C."/>
            <person name="Birren B."/>
        </authorList>
    </citation>
    <scope>NUCLEOTIDE SEQUENCE [LARGE SCALE GENOMIC DNA]</scope>
    <source>
        <strain evidence="12 13">WAL-18680</strain>
    </source>
</reference>
<dbReference type="PANTHER" id="PTHR45453">
    <property type="entry name" value="PHOSPHATE REGULON SENSOR PROTEIN PHOR"/>
    <property type="match status" value="1"/>
</dbReference>
<dbReference type="InterPro" id="IPR004358">
    <property type="entry name" value="Sig_transdc_His_kin-like_C"/>
</dbReference>
<organism evidence="12 13">
    <name type="scientific">Hungatella hathewayi WAL-18680</name>
    <dbReference type="NCBI Taxonomy" id="742737"/>
    <lineage>
        <taxon>Bacteria</taxon>
        <taxon>Bacillati</taxon>
        <taxon>Bacillota</taxon>
        <taxon>Clostridia</taxon>
        <taxon>Lachnospirales</taxon>
        <taxon>Lachnospiraceae</taxon>
        <taxon>Hungatella</taxon>
    </lineage>
</organism>
<dbReference type="EC" id="2.7.13.3" evidence="3"/>
<keyword evidence="9" id="KW-1133">Transmembrane helix</keyword>
<dbReference type="HOGENOM" id="CLU_000445_89_6_9"/>
<keyword evidence="9" id="KW-0472">Membrane</keyword>
<comment type="catalytic activity">
    <reaction evidence="1">
        <text>ATP + protein L-histidine = ADP + protein N-phospho-L-histidine.</text>
        <dbReference type="EC" id="2.7.13.3"/>
    </reaction>
</comment>
<evidence type="ECO:0000313" key="13">
    <source>
        <dbReference type="Proteomes" id="UP000005384"/>
    </source>
</evidence>
<dbReference type="PROSITE" id="PS50885">
    <property type="entry name" value="HAMP"/>
    <property type="match status" value="1"/>
</dbReference>
<proteinExistence type="predicted"/>
<feature type="transmembrane region" description="Helical" evidence="9">
    <location>
        <begin position="189"/>
        <end position="207"/>
    </location>
</feature>
<dbReference type="SUPFAM" id="SSF158472">
    <property type="entry name" value="HAMP domain-like"/>
    <property type="match status" value="1"/>
</dbReference>
<dbReference type="Gene3D" id="3.30.565.10">
    <property type="entry name" value="Histidine kinase-like ATPase, C-terminal domain"/>
    <property type="match status" value="1"/>
</dbReference>
<evidence type="ECO:0000259" key="10">
    <source>
        <dbReference type="PROSITE" id="PS50109"/>
    </source>
</evidence>
<dbReference type="PROSITE" id="PS50109">
    <property type="entry name" value="HIS_KIN"/>
    <property type="match status" value="1"/>
</dbReference>
<dbReference type="InterPro" id="IPR003661">
    <property type="entry name" value="HisK_dim/P_dom"/>
</dbReference>
<evidence type="ECO:0000256" key="7">
    <source>
        <dbReference type="ARBA" id="ARBA00023012"/>
    </source>
</evidence>
<dbReference type="EMBL" id="ADLN01000123">
    <property type="protein sequence ID" value="EHI57173.1"/>
    <property type="molecule type" value="Genomic_DNA"/>
</dbReference>
<name>G5IMT2_9FIRM</name>
<comment type="subcellular location">
    <subcellularLocation>
        <location evidence="2">Membrane</location>
    </subcellularLocation>
</comment>
<keyword evidence="4" id="KW-0597">Phosphoprotein</keyword>
<dbReference type="Gene3D" id="6.10.340.10">
    <property type="match status" value="1"/>
</dbReference>
<evidence type="ECO:0000256" key="5">
    <source>
        <dbReference type="ARBA" id="ARBA00022679"/>
    </source>
</evidence>
<sequence>MKHSIRVRFTLIFAGLMAAVLIGIWCVNNWMLEGFYIDQKVSALQMAYEEMDKLVIQKAKEGGSIGDEFLYPGDSGEQTEAMRLMGSLNDKYGITIVIIDSFSDTVIGPATRDSTFMMDKVRRYILGEYGPGTETLVSEKNYTVQRAFDIRSKSFYLESWGYYSDNSTIFIMSSPLASIRESVDLANRFLAYVGIGALLLACVILYFTTKKVTSPILELANLSEKMSNLDFEAKYTGKAQDEIGVLGNSMNVLSDKLKQAIGELKTANNELQNDIEQKIQIDEMRKDFIANVSHELKTPIALIQGYAEGLTEGMAEEQESRDYYCEVIMDEANKMNKMVRQLLTLTALEFGNDAVEVERFDIVELIEGVISSAGILIQQKEARVEFDDSHPVYVWADEFKIEEVVTNYLSNALNHLDGEKVIRIRLDTLPGNEDGRDRIRISVFNSGSPIPDEDLPNIWTKFYKVDKARTREYGGSGIGLSIVKAIMDSHHQECGVRNLEDGVEFWFTLDGTGK</sequence>
<evidence type="ECO:0000256" key="2">
    <source>
        <dbReference type="ARBA" id="ARBA00004370"/>
    </source>
</evidence>
<dbReference type="PRINTS" id="PR00344">
    <property type="entry name" value="BCTRLSENSOR"/>
</dbReference>
<feature type="domain" description="Histidine kinase" evidence="10">
    <location>
        <begin position="291"/>
        <end position="513"/>
    </location>
</feature>
<dbReference type="Pfam" id="PF02518">
    <property type="entry name" value="HATPase_c"/>
    <property type="match status" value="1"/>
</dbReference>
<dbReference type="GO" id="GO:0005886">
    <property type="term" value="C:plasma membrane"/>
    <property type="evidence" value="ECO:0007669"/>
    <property type="project" value="TreeGrafter"/>
</dbReference>
<dbReference type="InterPro" id="IPR036097">
    <property type="entry name" value="HisK_dim/P_sf"/>
</dbReference>
<dbReference type="GO" id="GO:0000155">
    <property type="term" value="F:phosphorelay sensor kinase activity"/>
    <property type="evidence" value="ECO:0007669"/>
    <property type="project" value="InterPro"/>
</dbReference>
<dbReference type="AlphaFoldDB" id="G5IMT2"/>
<dbReference type="Pfam" id="PF00512">
    <property type="entry name" value="HisKA"/>
    <property type="match status" value="1"/>
</dbReference>
<dbReference type="OrthoDB" id="9762826at2"/>
<feature type="domain" description="HAMP" evidence="11">
    <location>
        <begin position="210"/>
        <end position="262"/>
    </location>
</feature>
<evidence type="ECO:0000256" key="8">
    <source>
        <dbReference type="SAM" id="Coils"/>
    </source>
</evidence>
<dbReference type="FunFam" id="1.10.287.130:FF:000001">
    <property type="entry name" value="Two-component sensor histidine kinase"/>
    <property type="match status" value="1"/>
</dbReference>
<keyword evidence="9" id="KW-0812">Transmembrane</keyword>
<dbReference type="SMART" id="SM00304">
    <property type="entry name" value="HAMP"/>
    <property type="match status" value="1"/>
</dbReference>
<dbReference type="SUPFAM" id="SSF55874">
    <property type="entry name" value="ATPase domain of HSP90 chaperone/DNA topoisomerase II/histidine kinase"/>
    <property type="match status" value="1"/>
</dbReference>
<evidence type="ECO:0000259" key="11">
    <source>
        <dbReference type="PROSITE" id="PS50885"/>
    </source>
</evidence>
<dbReference type="InterPro" id="IPR003594">
    <property type="entry name" value="HATPase_dom"/>
</dbReference>
<dbReference type="Proteomes" id="UP000005384">
    <property type="component" value="Unassembled WGS sequence"/>
</dbReference>
<dbReference type="GO" id="GO:0004721">
    <property type="term" value="F:phosphoprotein phosphatase activity"/>
    <property type="evidence" value="ECO:0007669"/>
    <property type="project" value="TreeGrafter"/>
</dbReference>
<feature type="coiled-coil region" evidence="8">
    <location>
        <begin position="250"/>
        <end position="281"/>
    </location>
</feature>
<evidence type="ECO:0000256" key="6">
    <source>
        <dbReference type="ARBA" id="ARBA00022777"/>
    </source>
</evidence>
<evidence type="ECO:0000256" key="3">
    <source>
        <dbReference type="ARBA" id="ARBA00012438"/>
    </source>
</evidence>
<dbReference type="InterPro" id="IPR050351">
    <property type="entry name" value="BphY/WalK/GraS-like"/>
</dbReference>
<keyword evidence="8" id="KW-0175">Coiled coil</keyword>
<evidence type="ECO:0000256" key="4">
    <source>
        <dbReference type="ARBA" id="ARBA00022553"/>
    </source>
</evidence>
<evidence type="ECO:0000256" key="1">
    <source>
        <dbReference type="ARBA" id="ARBA00000085"/>
    </source>
</evidence>
<dbReference type="SMART" id="SM00388">
    <property type="entry name" value="HisKA"/>
    <property type="match status" value="1"/>
</dbReference>
<dbReference type="Pfam" id="PF00672">
    <property type="entry name" value="HAMP"/>
    <property type="match status" value="1"/>
</dbReference>
<dbReference type="InterPro" id="IPR036890">
    <property type="entry name" value="HATPase_C_sf"/>
</dbReference>
<dbReference type="PANTHER" id="PTHR45453:SF3">
    <property type="entry name" value="HISTIDINE KINASE"/>
    <property type="match status" value="1"/>
</dbReference>
<dbReference type="Gene3D" id="1.10.287.130">
    <property type="match status" value="1"/>
</dbReference>
<protein>
    <recommendedName>
        <fullName evidence="3">histidine kinase</fullName>
        <ecNumber evidence="3">2.7.13.3</ecNumber>
    </recommendedName>
</protein>
<feature type="transmembrane region" description="Helical" evidence="9">
    <location>
        <begin position="12"/>
        <end position="32"/>
    </location>
</feature>
<dbReference type="CDD" id="cd00082">
    <property type="entry name" value="HisKA"/>
    <property type="match status" value="1"/>
</dbReference>
<dbReference type="InterPro" id="IPR003660">
    <property type="entry name" value="HAMP_dom"/>
</dbReference>
<gene>
    <name evidence="12" type="ORF">HMPREF9473_04810</name>
</gene>
<dbReference type="PATRIC" id="fig|742737.3.peg.4798"/>
<dbReference type="SUPFAM" id="SSF47384">
    <property type="entry name" value="Homodimeric domain of signal transducing histidine kinase"/>
    <property type="match status" value="1"/>
</dbReference>
<accession>G5IMT2</accession>
<evidence type="ECO:0000256" key="9">
    <source>
        <dbReference type="SAM" id="Phobius"/>
    </source>
</evidence>
<dbReference type="GO" id="GO:0016036">
    <property type="term" value="P:cellular response to phosphate starvation"/>
    <property type="evidence" value="ECO:0007669"/>
    <property type="project" value="TreeGrafter"/>
</dbReference>
<dbReference type="InterPro" id="IPR005467">
    <property type="entry name" value="His_kinase_dom"/>
</dbReference>
<dbReference type="RefSeq" id="WP_006782798.1">
    <property type="nucleotide sequence ID" value="NZ_CP040506.1"/>
</dbReference>
<evidence type="ECO:0000313" key="12">
    <source>
        <dbReference type="EMBL" id="EHI57173.1"/>
    </source>
</evidence>
<keyword evidence="5" id="KW-0808">Transferase</keyword>
<dbReference type="CDD" id="cd06225">
    <property type="entry name" value="HAMP"/>
    <property type="match status" value="1"/>
</dbReference>
<keyword evidence="7" id="KW-0902">Two-component regulatory system</keyword>